<keyword evidence="1" id="KW-0812">Transmembrane</keyword>
<keyword evidence="1" id="KW-0472">Membrane</keyword>
<name>A0ABY0QRA6_9FLAO</name>
<dbReference type="EMBL" id="FNHD01000003">
    <property type="protein sequence ID" value="SDL61147.1"/>
    <property type="molecule type" value="Genomic_DNA"/>
</dbReference>
<reference evidence="2 3" key="1">
    <citation type="submission" date="2016-10" db="EMBL/GenBank/DDBJ databases">
        <authorList>
            <person name="Varghese N."/>
            <person name="Submissions S."/>
        </authorList>
    </citation>
    <scope>NUCLEOTIDE SEQUENCE [LARGE SCALE GENOMIC DNA]</scope>
    <source>
        <strain evidence="2 3">CGMCC 1.10941</strain>
    </source>
</reference>
<gene>
    <name evidence="2" type="ORF">SAMN05216273_103121</name>
</gene>
<keyword evidence="1" id="KW-1133">Transmembrane helix</keyword>
<feature type="transmembrane region" description="Helical" evidence="1">
    <location>
        <begin position="108"/>
        <end position="125"/>
    </location>
</feature>
<dbReference type="Proteomes" id="UP000199242">
    <property type="component" value="Unassembled WGS sequence"/>
</dbReference>
<evidence type="ECO:0000256" key="1">
    <source>
        <dbReference type="SAM" id="Phobius"/>
    </source>
</evidence>
<evidence type="ECO:0000313" key="2">
    <source>
        <dbReference type="EMBL" id="SDL61147.1"/>
    </source>
</evidence>
<sequence length="136" mass="14837">MKRNIISVVVGLVSAIVVFVIAETINSSLHPTPQTLDYNDSIAVKAFYDNQPLTLWLLVLVGWIIGSALCGFLIKLISKNENKKLPIVAGSILTLSAIANFFSLPHPTWFIIVGLIIFIPSTFLGHKSYKLKSNGG</sequence>
<accession>A0ABY0QRA6</accession>
<organism evidence="2 3">
    <name type="scientific">Chryseobacterium taihuense</name>
    <dbReference type="NCBI Taxonomy" id="1141221"/>
    <lineage>
        <taxon>Bacteria</taxon>
        <taxon>Pseudomonadati</taxon>
        <taxon>Bacteroidota</taxon>
        <taxon>Flavobacteriia</taxon>
        <taxon>Flavobacteriales</taxon>
        <taxon>Weeksellaceae</taxon>
        <taxon>Chryseobacterium group</taxon>
        <taxon>Chryseobacterium</taxon>
    </lineage>
</organism>
<feature type="transmembrane region" description="Helical" evidence="1">
    <location>
        <begin position="53"/>
        <end position="73"/>
    </location>
</feature>
<feature type="transmembrane region" description="Helical" evidence="1">
    <location>
        <begin position="85"/>
        <end position="102"/>
    </location>
</feature>
<dbReference type="RefSeq" id="WP_089742098.1">
    <property type="nucleotide sequence ID" value="NZ_FNHD01000003.1"/>
</dbReference>
<keyword evidence="3" id="KW-1185">Reference proteome</keyword>
<comment type="caution">
    <text evidence="2">The sequence shown here is derived from an EMBL/GenBank/DDBJ whole genome shotgun (WGS) entry which is preliminary data.</text>
</comment>
<protein>
    <recommendedName>
        <fullName evidence="4">DUF4064 domain-containing protein</fullName>
    </recommendedName>
</protein>
<proteinExistence type="predicted"/>
<evidence type="ECO:0008006" key="4">
    <source>
        <dbReference type="Google" id="ProtNLM"/>
    </source>
</evidence>
<evidence type="ECO:0000313" key="3">
    <source>
        <dbReference type="Proteomes" id="UP000199242"/>
    </source>
</evidence>